<dbReference type="Proteomes" id="UP000039865">
    <property type="component" value="Unassembled WGS sequence"/>
</dbReference>
<proteinExistence type="predicted"/>
<reference evidence="2 3" key="1">
    <citation type="submission" date="2014-06" db="EMBL/GenBank/DDBJ databases">
        <authorList>
            <person name="Swart Estienne"/>
        </authorList>
    </citation>
    <scope>NUCLEOTIDE SEQUENCE [LARGE SCALE GENOMIC DNA]</scope>
    <source>
        <strain evidence="2 3">130c</strain>
    </source>
</reference>
<dbReference type="OrthoDB" id="323271at2759"/>
<feature type="chain" id="PRO_5001729200" evidence="1">
    <location>
        <begin position="18"/>
        <end position="226"/>
    </location>
</feature>
<gene>
    <name evidence="2" type="primary">Contig18282.g19422</name>
    <name evidence="2" type="ORF">STYLEM_5381</name>
</gene>
<protein>
    <submittedName>
        <fullName evidence="2">Uncharacterized protein</fullName>
    </submittedName>
</protein>
<dbReference type="InParanoid" id="A0A078A2F0"/>
<keyword evidence="3" id="KW-1185">Reference proteome</keyword>
<organism evidence="2 3">
    <name type="scientific">Stylonychia lemnae</name>
    <name type="common">Ciliate</name>
    <dbReference type="NCBI Taxonomy" id="5949"/>
    <lineage>
        <taxon>Eukaryota</taxon>
        <taxon>Sar</taxon>
        <taxon>Alveolata</taxon>
        <taxon>Ciliophora</taxon>
        <taxon>Intramacronucleata</taxon>
        <taxon>Spirotrichea</taxon>
        <taxon>Stichotrichia</taxon>
        <taxon>Sporadotrichida</taxon>
        <taxon>Oxytrichidae</taxon>
        <taxon>Stylonychinae</taxon>
        <taxon>Stylonychia</taxon>
    </lineage>
</organism>
<evidence type="ECO:0000313" key="2">
    <source>
        <dbReference type="EMBL" id="CDW76381.1"/>
    </source>
</evidence>
<evidence type="ECO:0000313" key="3">
    <source>
        <dbReference type="Proteomes" id="UP000039865"/>
    </source>
</evidence>
<feature type="signal peptide" evidence="1">
    <location>
        <begin position="1"/>
        <end position="17"/>
    </location>
</feature>
<evidence type="ECO:0000256" key="1">
    <source>
        <dbReference type="SAM" id="SignalP"/>
    </source>
</evidence>
<name>A0A078A2F0_STYLE</name>
<dbReference type="AlphaFoldDB" id="A0A078A2F0"/>
<keyword evidence="1" id="KW-0732">Signal</keyword>
<accession>A0A078A2F0</accession>
<dbReference type="EMBL" id="CCKQ01005222">
    <property type="protein sequence ID" value="CDW76381.1"/>
    <property type="molecule type" value="Genomic_DNA"/>
</dbReference>
<sequence>MTSKAVILMALIAGTFAATNIQKKLGQMNAKNLAQNAGGGSLGGDVGGDWNCDLSNLGQIPDIELPECPCNLKIYQAQVMQIEIKMVNFTQLPGLGAGTNTGFSQEALALQQSLLTQIPDTQYSQICQSNCCACEEEAHAAYQNEAKNRTFVISGSISVLETLRKIESGQARENSQGQSEKSTICQTNNAQGGLGAGQECLTASVCPPSVQSGGGAVHQGGVGFAI</sequence>